<dbReference type="STRING" id="1218493.JF76_06490"/>
<evidence type="ECO:0000313" key="4">
    <source>
        <dbReference type="EMBL" id="KJY56341.1"/>
    </source>
</evidence>
<dbReference type="OrthoDB" id="2295373at2"/>
<feature type="region of interest" description="Disordered" evidence="1">
    <location>
        <begin position="36"/>
        <end position="101"/>
    </location>
</feature>
<dbReference type="RefSeq" id="WP_045927811.1">
    <property type="nucleotide sequence ID" value="NZ_JBHSZS010000009.1"/>
</dbReference>
<feature type="transmembrane region" description="Helical" evidence="2">
    <location>
        <begin position="141"/>
        <end position="162"/>
    </location>
</feature>
<evidence type="ECO:0000259" key="3">
    <source>
        <dbReference type="Pfam" id="PF13248"/>
    </source>
</evidence>
<comment type="caution">
    <text evidence="4">The sequence shown here is derived from an EMBL/GenBank/DDBJ whole genome shotgun (WGS) entry which is preliminary data.</text>
</comment>
<dbReference type="HOGENOM" id="CLU_067084_0_0_9"/>
<dbReference type="PATRIC" id="fig|1218493.3.peg.693"/>
<dbReference type="Proteomes" id="UP000033533">
    <property type="component" value="Unassembled WGS sequence"/>
</dbReference>
<feature type="domain" description="Putative zinc-ribbon" evidence="3">
    <location>
        <begin position="1"/>
        <end position="25"/>
    </location>
</feature>
<organism evidence="4 5">
    <name type="scientific">Lactobacillus kullabergensis</name>
    <dbReference type="NCBI Taxonomy" id="1218493"/>
    <lineage>
        <taxon>Bacteria</taxon>
        <taxon>Bacillati</taxon>
        <taxon>Bacillota</taxon>
        <taxon>Bacilli</taxon>
        <taxon>Lactobacillales</taxon>
        <taxon>Lactobacillaceae</taxon>
        <taxon>Lactobacillus</taxon>
    </lineage>
</organism>
<evidence type="ECO:0000256" key="2">
    <source>
        <dbReference type="SAM" id="Phobius"/>
    </source>
</evidence>
<feature type="transmembrane region" description="Helical" evidence="2">
    <location>
        <begin position="182"/>
        <end position="209"/>
    </location>
</feature>
<dbReference type="AlphaFoldDB" id="A0A0F4LFJ6"/>
<evidence type="ECO:0000256" key="1">
    <source>
        <dbReference type="SAM" id="MobiDB-lite"/>
    </source>
</evidence>
<dbReference type="EMBL" id="JXBY01000016">
    <property type="protein sequence ID" value="KJY56341.1"/>
    <property type="molecule type" value="Genomic_DNA"/>
</dbReference>
<protein>
    <recommendedName>
        <fullName evidence="3">Putative zinc-ribbon domain-containing protein</fullName>
    </recommendedName>
</protein>
<feature type="transmembrane region" description="Helical" evidence="2">
    <location>
        <begin position="230"/>
        <end position="248"/>
    </location>
</feature>
<feature type="transmembrane region" description="Helical" evidence="2">
    <location>
        <begin position="254"/>
        <end position="275"/>
    </location>
</feature>
<keyword evidence="2" id="KW-0812">Transmembrane</keyword>
<feature type="transmembrane region" description="Helical" evidence="2">
    <location>
        <begin position="287"/>
        <end position="308"/>
    </location>
</feature>
<gene>
    <name evidence="4" type="ORF">JF76_06490</name>
</gene>
<name>A0A0F4LFJ6_9LACO</name>
<keyword evidence="2" id="KW-0472">Membrane</keyword>
<dbReference type="Pfam" id="PF13248">
    <property type="entry name" value="Zn_ribbon_3"/>
    <property type="match status" value="1"/>
</dbReference>
<proteinExistence type="predicted"/>
<sequence>MKKCPNCGALMEADVNFCTKCGTDLRNINNAQANKSELKPNVNSPIIPERIEPEHIKQSTTLNDQQSTSERNSQIESQFAQPRITPQRSQYNSQPTYSNQGQTINQYQTSNSARKEKFNNYWQWCVASWKRPFSELTGESWYGWVTILAEDIVLVLGIYFGMKAVANRYGASTFGLGDTVSGIAFNSTIALLFFSVLFEVIVIGGYYAAYRFIYGHGKNLLEFVNSGVHCSNLNLILSVLTFIIMLLGSNNGSMAALLFLLIIANFFMGFQVTTLGENLKPVRDKMYGYIISFFIIIIALIILFSLIYSSAYDSLMNQLFSAFS</sequence>
<feature type="compositionally biased region" description="Polar residues" evidence="1">
    <location>
        <begin position="58"/>
        <end position="101"/>
    </location>
</feature>
<keyword evidence="2" id="KW-1133">Transmembrane helix</keyword>
<dbReference type="InterPro" id="IPR059113">
    <property type="entry name" value="Znf_ribbon"/>
</dbReference>
<accession>A0A0F4LFJ6</accession>
<evidence type="ECO:0000313" key="5">
    <source>
        <dbReference type="Proteomes" id="UP000033533"/>
    </source>
</evidence>
<reference evidence="4 5" key="1">
    <citation type="submission" date="2014-12" db="EMBL/GenBank/DDBJ databases">
        <title>Comparative genomics of the lactic acid bacteria isolated from the honey bee gut.</title>
        <authorList>
            <person name="Ellegaard K.M."/>
            <person name="Tamarit D."/>
            <person name="Javelind E."/>
            <person name="Olofsson T."/>
            <person name="Andersson S.G."/>
            <person name="Vasquez A."/>
        </authorList>
    </citation>
    <scope>NUCLEOTIDE SEQUENCE [LARGE SCALE GENOMIC DNA]</scope>
    <source>
        <strain evidence="4 5">Biut2</strain>
    </source>
</reference>